<evidence type="ECO:0000256" key="5">
    <source>
        <dbReference type="ARBA" id="ARBA00022949"/>
    </source>
</evidence>
<keyword evidence="7 8" id="KW-0472">Membrane</keyword>
<evidence type="ECO:0000256" key="1">
    <source>
        <dbReference type="ARBA" id="ARBA00004141"/>
    </source>
</evidence>
<organism evidence="9 10">
    <name type="scientific">Ilyodon furcidens</name>
    <name type="common">goldbreast splitfin</name>
    <dbReference type="NCBI Taxonomy" id="33524"/>
    <lineage>
        <taxon>Eukaryota</taxon>
        <taxon>Metazoa</taxon>
        <taxon>Chordata</taxon>
        <taxon>Craniata</taxon>
        <taxon>Vertebrata</taxon>
        <taxon>Euteleostomi</taxon>
        <taxon>Actinopterygii</taxon>
        <taxon>Neopterygii</taxon>
        <taxon>Teleostei</taxon>
        <taxon>Neoteleostei</taxon>
        <taxon>Acanthomorphata</taxon>
        <taxon>Ovalentaria</taxon>
        <taxon>Atherinomorphae</taxon>
        <taxon>Cyprinodontiformes</taxon>
        <taxon>Goodeidae</taxon>
        <taxon>Ilyodon</taxon>
    </lineage>
</organism>
<evidence type="ECO:0008006" key="11">
    <source>
        <dbReference type="Google" id="ProtNLM"/>
    </source>
</evidence>
<dbReference type="PANTHER" id="PTHR14399:SF12">
    <property type="entry name" value="TRANSMEMBRANE PROTEIN 47"/>
    <property type="match status" value="1"/>
</dbReference>
<dbReference type="Gene3D" id="1.20.140.150">
    <property type="match status" value="1"/>
</dbReference>
<keyword evidence="5" id="KW-0965">Cell junction</keyword>
<sequence length="171" mass="19053">MDWRPVQGGPCWSPSNRKCPGQLSQLVSDKAASGLWWEKTRIDLRLLTVTEKMSVDEVYVFRPFKLIALLCVFLALCLDVVALLSPAWVTAEHFSLSLWASCSQSEARQPAEDAAWSCFSTLTSDWQIATLVLLGAGAVATLVAFLMALISLCWVKKRQHYRIVAVFLFTA</sequence>
<proteinExistence type="inferred from homology"/>
<gene>
    <name evidence="9" type="ORF">ILYODFUR_026889</name>
</gene>
<evidence type="ECO:0000313" key="10">
    <source>
        <dbReference type="Proteomes" id="UP001482620"/>
    </source>
</evidence>
<evidence type="ECO:0000256" key="3">
    <source>
        <dbReference type="ARBA" id="ARBA00008691"/>
    </source>
</evidence>
<keyword evidence="10" id="KW-1185">Reference proteome</keyword>
<dbReference type="PANTHER" id="PTHR14399">
    <property type="entry name" value="P53-INDUCED PROTEIN RELATED"/>
    <property type="match status" value="1"/>
</dbReference>
<evidence type="ECO:0000256" key="6">
    <source>
        <dbReference type="ARBA" id="ARBA00022989"/>
    </source>
</evidence>
<dbReference type="Proteomes" id="UP001482620">
    <property type="component" value="Unassembled WGS sequence"/>
</dbReference>
<accession>A0ABV0TMA7</accession>
<comment type="caution">
    <text evidence="9">The sequence shown here is derived from an EMBL/GenBank/DDBJ whole genome shotgun (WGS) entry which is preliminary data.</text>
</comment>
<evidence type="ECO:0000256" key="2">
    <source>
        <dbReference type="ARBA" id="ARBA00004282"/>
    </source>
</evidence>
<dbReference type="EMBL" id="JAHRIQ010038217">
    <property type="protein sequence ID" value="MEQ2233941.1"/>
    <property type="molecule type" value="Genomic_DNA"/>
</dbReference>
<name>A0ABV0TMA7_9TELE</name>
<comment type="similarity">
    <text evidence="3">Belongs to the TMEM47 family.</text>
</comment>
<protein>
    <recommendedName>
        <fullName evidence="11">Transmembrane protein 47</fullName>
    </recommendedName>
</protein>
<evidence type="ECO:0000256" key="4">
    <source>
        <dbReference type="ARBA" id="ARBA00022692"/>
    </source>
</evidence>
<keyword evidence="4 8" id="KW-0812">Transmembrane</keyword>
<dbReference type="InterPro" id="IPR015664">
    <property type="entry name" value="P53_induced"/>
</dbReference>
<feature type="transmembrane region" description="Helical" evidence="8">
    <location>
        <begin position="126"/>
        <end position="155"/>
    </location>
</feature>
<keyword evidence="6 8" id="KW-1133">Transmembrane helix</keyword>
<evidence type="ECO:0000313" key="9">
    <source>
        <dbReference type="EMBL" id="MEQ2233941.1"/>
    </source>
</evidence>
<comment type="subcellular location">
    <subcellularLocation>
        <location evidence="2">Cell junction</location>
    </subcellularLocation>
    <subcellularLocation>
        <location evidence="1">Membrane</location>
        <topology evidence="1">Multi-pass membrane protein</topology>
    </subcellularLocation>
</comment>
<evidence type="ECO:0000256" key="8">
    <source>
        <dbReference type="SAM" id="Phobius"/>
    </source>
</evidence>
<feature type="transmembrane region" description="Helical" evidence="8">
    <location>
        <begin position="66"/>
        <end position="89"/>
    </location>
</feature>
<reference evidence="9 10" key="1">
    <citation type="submission" date="2021-06" db="EMBL/GenBank/DDBJ databases">
        <authorList>
            <person name="Palmer J.M."/>
        </authorList>
    </citation>
    <scope>NUCLEOTIDE SEQUENCE [LARGE SCALE GENOMIC DNA]</scope>
    <source>
        <strain evidence="10">if_2019</strain>
        <tissue evidence="9">Muscle</tissue>
    </source>
</reference>
<evidence type="ECO:0000256" key="7">
    <source>
        <dbReference type="ARBA" id="ARBA00023136"/>
    </source>
</evidence>
<feature type="non-terminal residue" evidence="9">
    <location>
        <position position="171"/>
    </location>
</feature>